<reference evidence="1" key="1">
    <citation type="submission" date="2020-05" db="UniProtKB">
        <authorList>
            <consortium name="EnsemblMetazoa"/>
        </authorList>
    </citation>
    <scope>IDENTIFICATION</scope>
    <source>
        <strain evidence="1">TTRI</strain>
    </source>
</reference>
<dbReference type="Proteomes" id="UP000078200">
    <property type="component" value="Unassembled WGS sequence"/>
</dbReference>
<dbReference type="EnsemblMetazoa" id="GAUT024828-RA">
    <property type="protein sequence ID" value="GAUT024828-PA"/>
    <property type="gene ID" value="GAUT024828"/>
</dbReference>
<evidence type="ECO:0000313" key="1">
    <source>
        <dbReference type="EnsemblMetazoa" id="GAUT024828-PA"/>
    </source>
</evidence>
<dbReference type="VEuPathDB" id="VectorBase:GAUT024828"/>
<keyword evidence="2" id="KW-1185">Reference proteome</keyword>
<evidence type="ECO:0000313" key="2">
    <source>
        <dbReference type="Proteomes" id="UP000078200"/>
    </source>
</evidence>
<dbReference type="AlphaFoldDB" id="A0A1A9V3S2"/>
<proteinExistence type="predicted"/>
<organism evidence="1 2">
    <name type="scientific">Glossina austeni</name>
    <name type="common">Savannah tsetse fly</name>
    <dbReference type="NCBI Taxonomy" id="7395"/>
    <lineage>
        <taxon>Eukaryota</taxon>
        <taxon>Metazoa</taxon>
        <taxon>Ecdysozoa</taxon>
        <taxon>Arthropoda</taxon>
        <taxon>Hexapoda</taxon>
        <taxon>Insecta</taxon>
        <taxon>Pterygota</taxon>
        <taxon>Neoptera</taxon>
        <taxon>Endopterygota</taxon>
        <taxon>Diptera</taxon>
        <taxon>Brachycera</taxon>
        <taxon>Muscomorpha</taxon>
        <taxon>Hippoboscoidea</taxon>
        <taxon>Glossinidae</taxon>
        <taxon>Glossina</taxon>
    </lineage>
</organism>
<sequence>MQLRDDVPMKSLESLTFYKLFSKRRCNGFIMPAINLWQGDTSDIRNIICNELPVDWKFMHGAHSLYIMRPGIAFIAKGKIGKEPKVIDFIAVVEDNQEFDAMGCSRKMARRNVAAIAYNTLFGTNLEEEREKIKEQSVEF</sequence>
<dbReference type="SUPFAM" id="SSF54768">
    <property type="entry name" value="dsRNA-binding domain-like"/>
    <property type="match status" value="1"/>
</dbReference>
<dbReference type="STRING" id="7395.A0A1A9V3S2"/>
<protein>
    <submittedName>
        <fullName evidence="1">Uncharacterized protein</fullName>
    </submittedName>
</protein>
<name>A0A1A9V3S2_GLOAU</name>
<accession>A0A1A9V3S2</accession>